<sequence>MPTRRSAAAIGAAVALAATTLTLAPGALAATPDHHGGANGGRATAVVLRAGLDVALLGRTVDVPLNVSLDDVQAPADVARTALSARLGGVNGGNPFDVLRADVATSRATADAHQAEGYVNLVNAKVSLPGLLPPLATVHAATARATCVAGRHPQASTDFVGTVDVLGKPVQVTVGGPVDVRVAGVGEVRLSLSQRQTTSRTAAATALDLKVDIDPLKLGIAHITGDVTLVQATCETPNGGGGSSSGGASGGNSGGNSAGASGGSSSGSSNGGASGGGSSSGASAGTSGGSTSGSGSSGSTGSSGGSTSGASGGSGSTAGSGSSGGSGTHTQTVSAAGQNQNLAETGADSDLPYLAGGAGALVVAGGLGVLVARRRKSSTEG</sequence>
<dbReference type="RefSeq" id="WP_222980210.1">
    <property type="nucleotide sequence ID" value="NZ_JAINVZ010000016.1"/>
</dbReference>
<evidence type="ECO:0000256" key="1">
    <source>
        <dbReference type="SAM" id="MobiDB-lite"/>
    </source>
</evidence>
<keyword evidence="2" id="KW-0472">Membrane</keyword>
<feature type="region of interest" description="Disordered" evidence="1">
    <location>
        <begin position="237"/>
        <end position="354"/>
    </location>
</feature>
<dbReference type="InterPro" id="IPR048202">
    <property type="entry name" value="SCO1860-like"/>
</dbReference>
<evidence type="ECO:0000256" key="2">
    <source>
        <dbReference type="SAM" id="Phobius"/>
    </source>
</evidence>
<dbReference type="EMBL" id="JAINVZ010000016">
    <property type="protein sequence ID" value="MBY8887466.1"/>
    <property type="molecule type" value="Genomic_DNA"/>
</dbReference>
<evidence type="ECO:0000256" key="3">
    <source>
        <dbReference type="SAM" id="SignalP"/>
    </source>
</evidence>
<feature type="compositionally biased region" description="Polar residues" evidence="1">
    <location>
        <begin position="329"/>
        <end position="343"/>
    </location>
</feature>
<keyword evidence="5" id="KW-1185">Reference proteome</keyword>
<accession>A0ABS7QW82</accession>
<keyword evidence="2" id="KW-0812">Transmembrane</keyword>
<evidence type="ECO:0000313" key="4">
    <source>
        <dbReference type="EMBL" id="MBY8887466.1"/>
    </source>
</evidence>
<comment type="caution">
    <text evidence="4">The sequence shown here is derived from an EMBL/GenBank/DDBJ whole genome shotgun (WGS) entry which is preliminary data.</text>
</comment>
<name>A0ABS7QW82_9ACTN</name>
<feature type="compositionally biased region" description="Gly residues" evidence="1">
    <location>
        <begin position="286"/>
        <end position="327"/>
    </location>
</feature>
<evidence type="ECO:0000313" key="5">
    <source>
        <dbReference type="Proteomes" id="UP001198565"/>
    </source>
</evidence>
<feature type="signal peptide" evidence="3">
    <location>
        <begin position="1"/>
        <end position="29"/>
    </location>
</feature>
<keyword evidence="3" id="KW-0732">Signal</keyword>
<dbReference type="NCBIfam" id="TIGR01167">
    <property type="entry name" value="LPXTG_anchor"/>
    <property type="match status" value="1"/>
</dbReference>
<proteinExistence type="predicted"/>
<feature type="compositionally biased region" description="Gly residues" evidence="1">
    <location>
        <begin position="238"/>
        <end position="279"/>
    </location>
</feature>
<dbReference type="Proteomes" id="UP001198565">
    <property type="component" value="Unassembled WGS sequence"/>
</dbReference>
<dbReference type="InterPro" id="IPR006311">
    <property type="entry name" value="TAT_signal"/>
</dbReference>
<dbReference type="NCBIfam" id="NF041528">
    <property type="entry name" value="strep_LAETG"/>
    <property type="match status" value="1"/>
</dbReference>
<gene>
    <name evidence="4" type="ORF">K7472_21870</name>
</gene>
<organism evidence="4 5">
    <name type="scientific">Streptantibioticus parmotrematis</name>
    <dbReference type="NCBI Taxonomy" id="2873249"/>
    <lineage>
        <taxon>Bacteria</taxon>
        <taxon>Bacillati</taxon>
        <taxon>Actinomycetota</taxon>
        <taxon>Actinomycetes</taxon>
        <taxon>Kitasatosporales</taxon>
        <taxon>Streptomycetaceae</taxon>
        <taxon>Streptantibioticus</taxon>
    </lineage>
</organism>
<keyword evidence="2" id="KW-1133">Transmembrane helix</keyword>
<feature type="chain" id="PRO_5045325084" evidence="3">
    <location>
        <begin position="30"/>
        <end position="381"/>
    </location>
</feature>
<dbReference type="NCBIfam" id="NF041527">
    <property type="entry name" value="SCO1860_LAETG"/>
    <property type="match status" value="1"/>
</dbReference>
<dbReference type="PROSITE" id="PS51318">
    <property type="entry name" value="TAT"/>
    <property type="match status" value="1"/>
</dbReference>
<protein>
    <submittedName>
        <fullName evidence="4">LPXTG cell wall anchor domain-containing protein</fullName>
    </submittedName>
</protein>
<reference evidence="4 5" key="1">
    <citation type="submission" date="2021-08" db="EMBL/GenBank/DDBJ databases">
        <title>Streptomyces sp. PTM05 isolated from lichen.</title>
        <authorList>
            <person name="Somphong A."/>
            <person name="Phongsopitanun W."/>
            <person name="Tanasupawat S."/>
        </authorList>
    </citation>
    <scope>NUCLEOTIDE SEQUENCE [LARGE SCALE GENOMIC DNA]</scope>
    <source>
        <strain evidence="4 5">Ptm05</strain>
    </source>
</reference>
<feature type="transmembrane region" description="Helical" evidence="2">
    <location>
        <begin position="351"/>
        <end position="372"/>
    </location>
</feature>